<dbReference type="InterPro" id="IPR011084">
    <property type="entry name" value="DRMBL"/>
</dbReference>
<evidence type="ECO:0000313" key="5">
    <source>
        <dbReference type="Proteomes" id="UP000275652"/>
    </source>
</evidence>
<accession>A0A9X8HFR9</accession>
<evidence type="ECO:0000256" key="2">
    <source>
        <dbReference type="SAM" id="MobiDB-lite"/>
    </source>
</evidence>
<feature type="coiled-coil region" evidence="1">
    <location>
        <begin position="604"/>
        <end position="666"/>
    </location>
</feature>
<dbReference type="Proteomes" id="UP000275652">
    <property type="component" value="Unassembled WGS sequence"/>
</dbReference>
<gene>
    <name evidence="4" type="ORF">DYB28_007006</name>
</gene>
<feature type="compositionally biased region" description="Pro residues" evidence="2">
    <location>
        <begin position="204"/>
        <end position="219"/>
    </location>
</feature>
<dbReference type="Pfam" id="PF07522">
    <property type="entry name" value="DRMBL"/>
    <property type="match status" value="1"/>
</dbReference>
<evidence type="ECO:0000259" key="3">
    <source>
        <dbReference type="Pfam" id="PF07522"/>
    </source>
</evidence>
<dbReference type="Gene3D" id="3.40.50.12650">
    <property type="match status" value="1"/>
</dbReference>
<name>A0A9X8HFR9_APHAT</name>
<feature type="region of interest" description="Disordered" evidence="2">
    <location>
        <begin position="99"/>
        <end position="235"/>
    </location>
</feature>
<comment type="caution">
    <text evidence="4">The sequence shown here is derived from an EMBL/GenBank/DDBJ whole genome shotgun (WGS) entry which is preliminary data.</text>
</comment>
<dbReference type="AlphaFoldDB" id="A0A9X8HFR9"/>
<feature type="coiled-coil region" evidence="1">
    <location>
        <begin position="441"/>
        <end position="547"/>
    </location>
</feature>
<reference evidence="4 5" key="1">
    <citation type="journal article" date="2018" name="J. Invertebr. Pathol.">
        <title>New genotyping method for the causative agent of crayfish plague (Aphanomyces astaci) based on whole genome data.</title>
        <authorList>
            <person name="Minardi D."/>
            <person name="Studholme D.J."/>
            <person name="van der Giezen M."/>
            <person name="Pretto T."/>
            <person name="Oidtmann B."/>
        </authorList>
    </citation>
    <scope>NUCLEOTIDE SEQUENCE [LARGE SCALE GENOMIC DNA]</scope>
    <source>
        <strain evidence="4 5">KB13</strain>
    </source>
</reference>
<organism evidence="4 5">
    <name type="scientific">Aphanomyces astaci</name>
    <name type="common">Crayfish plague agent</name>
    <dbReference type="NCBI Taxonomy" id="112090"/>
    <lineage>
        <taxon>Eukaryota</taxon>
        <taxon>Sar</taxon>
        <taxon>Stramenopiles</taxon>
        <taxon>Oomycota</taxon>
        <taxon>Saprolegniomycetes</taxon>
        <taxon>Saprolegniales</taxon>
        <taxon>Verrucalvaceae</taxon>
        <taxon>Aphanomyces</taxon>
    </lineage>
</organism>
<evidence type="ECO:0000313" key="4">
    <source>
        <dbReference type="EMBL" id="RLO13134.1"/>
    </source>
</evidence>
<sequence>GGLLTKHRLRFHKVIAFQPTGWTFSGKKHKLSSTRMQMDGKLIIYGIPYRCAKDREREKSLALPYAKTMDSDAEAEEIASDEEIAGVDDDQAYSVDFDEDLAPSPVKPANVKGKTVSPSQPPAKPIKAVVATLPPKVSKPPPIVDDDDEEPDYGDDEFEKDDDGYGDASFENESGRASSPRHHVNLSVPTRPPSPPRAIEKSPPKPPKLSPAQLPPSPPLTRIDEASTNPPTREASRYIRQLETQLLDENDALKHQHAQLTRTNNDLKNELRFLQQRHVDEKRLRSEKFQQKKKRADERRLQHELVLVTTKQTLQEVEAKYVTLESAMMAQTQAMELLQTTFDACDAEKRVVEERHRVLSDKYQSALQDIHVLNGKLEAAVDVRQHIQHKYEKAMLDHKVALEVVEQRCLVKLQCMQAMDKATAERHQERIELPENYRLIVEAQRERYEKLEEKLLQDKREMEDKATRERDRFDKALAMAQQQRIQAEERADAKIRDEAIKVFRERDAIDDQRRQLLTSLATQNARLDEERGKVDALRTQLEEKRLKLVQDEITVEAQAKQCHDRLLQLARDEDTVNTRKREVLALSASTLEKSRSHTDVVRALEQLQIAHAELQDKFNALSRQSTQQTADHDHKFQLVEREKTALERANAALGHEKLQLAKARMECRQMMEGTRKLDYLLRQQAALGNIYVHPPSNQFKPPPSWSVAFDADKEASMY</sequence>
<keyword evidence="1" id="KW-0175">Coiled coil</keyword>
<feature type="coiled-coil region" evidence="1">
    <location>
        <begin position="250"/>
        <end position="327"/>
    </location>
</feature>
<evidence type="ECO:0000256" key="1">
    <source>
        <dbReference type="SAM" id="Coils"/>
    </source>
</evidence>
<proteinExistence type="predicted"/>
<dbReference type="EMBL" id="QUTI01008888">
    <property type="protein sequence ID" value="RLO13134.1"/>
    <property type="molecule type" value="Genomic_DNA"/>
</dbReference>
<feature type="domain" description="DNA repair metallo-beta-lactamase" evidence="3">
    <location>
        <begin position="4"/>
        <end position="49"/>
    </location>
</feature>
<feature type="compositionally biased region" description="Acidic residues" evidence="2">
    <location>
        <begin position="144"/>
        <end position="165"/>
    </location>
</feature>
<protein>
    <recommendedName>
        <fullName evidence="3">DNA repair metallo-beta-lactamase domain-containing protein</fullName>
    </recommendedName>
</protein>
<feature type="non-terminal residue" evidence="4">
    <location>
        <position position="1"/>
    </location>
</feature>